<evidence type="ECO:0000313" key="2">
    <source>
        <dbReference type="EMBL" id="JAE19833.1"/>
    </source>
</evidence>
<keyword evidence="1" id="KW-0472">Membrane</keyword>
<organism evidence="2">
    <name type="scientific">Arundo donax</name>
    <name type="common">Giant reed</name>
    <name type="synonym">Donax arundinaceus</name>
    <dbReference type="NCBI Taxonomy" id="35708"/>
    <lineage>
        <taxon>Eukaryota</taxon>
        <taxon>Viridiplantae</taxon>
        <taxon>Streptophyta</taxon>
        <taxon>Embryophyta</taxon>
        <taxon>Tracheophyta</taxon>
        <taxon>Spermatophyta</taxon>
        <taxon>Magnoliopsida</taxon>
        <taxon>Liliopsida</taxon>
        <taxon>Poales</taxon>
        <taxon>Poaceae</taxon>
        <taxon>PACMAD clade</taxon>
        <taxon>Arundinoideae</taxon>
        <taxon>Arundineae</taxon>
        <taxon>Arundo</taxon>
    </lineage>
</organism>
<reference evidence="2" key="2">
    <citation type="journal article" date="2015" name="Data Brief">
        <title>Shoot transcriptome of the giant reed, Arundo donax.</title>
        <authorList>
            <person name="Barrero R.A."/>
            <person name="Guerrero F.D."/>
            <person name="Moolhuijzen P."/>
            <person name="Goolsby J.A."/>
            <person name="Tidwell J."/>
            <person name="Bellgard S.E."/>
            <person name="Bellgard M.I."/>
        </authorList>
    </citation>
    <scope>NUCLEOTIDE SEQUENCE</scope>
    <source>
        <tissue evidence="2">Shoot tissue taken approximately 20 cm above the soil surface</tissue>
    </source>
</reference>
<feature type="transmembrane region" description="Helical" evidence="1">
    <location>
        <begin position="16"/>
        <end position="38"/>
    </location>
</feature>
<protein>
    <submittedName>
        <fullName evidence="2">Uncharacterized protein</fullName>
    </submittedName>
</protein>
<keyword evidence="1" id="KW-1133">Transmembrane helix</keyword>
<keyword evidence="1" id="KW-0812">Transmembrane</keyword>
<name>A0A0A9GGL9_ARUDO</name>
<reference evidence="2" key="1">
    <citation type="submission" date="2014-09" db="EMBL/GenBank/DDBJ databases">
        <authorList>
            <person name="Magalhaes I.L.F."/>
            <person name="Oliveira U."/>
            <person name="Santos F.R."/>
            <person name="Vidigal T.H.D.A."/>
            <person name="Brescovit A.D."/>
            <person name="Santos A.J."/>
        </authorList>
    </citation>
    <scope>NUCLEOTIDE SEQUENCE</scope>
    <source>
        <tissue evidence="2">Shoot tissue taken approximately 20 cm above the soil surface</tissue>
    </source>
</reference>
<dbReference type="EMBL" id="GBRH01178063">
    <property type="protein sequence ID" value="JAE19833.1"/>
    <property type="molecule type" value="Transcribed_RNA"/>
</dbReference>
<proteinExistence type="predicted"/>
<evidence type="ECO:0000256" key="1">
    <source>
        <dbReference type="SAM" id="Phobius"/>
    </source>
</evidence>
<dbReference type="AlphaFoldDB" id="A0A0A9GGL9"/>
<accession>A0A0A9GGL9</accession>
<sequence>MMVPNHMPGVSGFKKIHVLLFMISLTGTTIATLILCMAE</sequence>